<keyword evidence="3" id="KW-1185">Reference proteome</keyword>
<dbReference type="Pfam" id="PF00326">
    <property type="entry name" value="Peptidase_S9"/>
    <property type="match status" value="1"/>
</dbReference>
<evidence type="ECO:0000313" key="3">
    <source>
        <dbReference type="Proteomes" id="UP001442364"/>
    </source>
</evidence>
<proteinExistence type="predicted"/>
<dbReference type="SUPFAM" id="SSF53474">
    <property type="entry name" value="alpha/beta-Hydrolases"/>
    <property type="match status" value="1"/>
</dbReference>
<sequence length="119" mass="13581">MREGNLYIFKCGICAYKWYDTAFADYHTTDKNPELCRAMSVECNISENVSLPPILMFHGTKDRTINPKVSVVVYEALKKYNKDVKLYLLEGADHGGSEFFSDNVLDIIEEFLQKIISAS</sequence>
<name>A0ABV1BRV2_9FIRM</name>
<dbReference type="RefSeq" id="WP_349153130.1">
    <property type="nucleotide sequence ID" value="NZ_DAWDXV010000018.1"/>
</dbReference>
<evidence type="ECO:0000313" key="2">
    <source>
        <dbReference type="EMBL" id="MEQ2378493.1"/>
    </source>
</evidence>
<protein>
    <submittedName>
        <fullName evidence="2">Prolyl oligopeptidase family serine peptidase</fullName>
    </submittedName>
</protein>
<dbReference type="InterPro" id="IPR001375">
    <property type="entry name" value="Peptidase_S9_cat"/>
</dbReference>
<feature type="domain" description="Peptidase S9 prolyl oligopeptidase catalytic" evidence="1">
    <location>
        <begin position="18"/>
        <end position="115"/>
    </location>
</feature>
<dbReference type="Proteomes" id="UP001442364">
    <property type="component" value="Unassembled WGS sequence"/>
</dbReference>
<gene>
    <name evidence="2" type="ORF">WMO14_01150</name>
</gene>
<organism evidence="2 3">
    <name type="scientific">[Lactobacillus] rogosae</name>
    <dbReference type="NCBI Taxonomy" id="706562"/>
    <lineage>
        <taxon>Bacteria</taxon>
        <taxon>Bacillati</taxon>
        <taxon>Bacillota</taxon>
        <taxon>Clostridia</taxon>
        <taxon>Lachnospirales</taxon>
        <taxon>Lachnospiraceae</taxon>
        <taxon>Lachnospira</taxon>
    </lineage>
</organism>
<accession>A0ABV1BRV2</accession>
<reference evidence="2 3" key="1">
    <citation type="submission" date="2024-03" db="EMBL/GenBank/DDBJ databases">
        <title>Human intestinal bacterial collection.</title>
        <authorList>
            <person name="Pauvert C."/>
            <person name="Hitch T.C.A."/>
            <person name="Clavel T."/>
        </authorList>
    </citation>
    <scope>NUCLEOTIDE SEQUENCE [LARGE SCALE GENOMIC DNA]</scope>
    <source>
        <strain evidence="2 3">CLA-AA-H255</strain>
    </source>
</reference>
<evidence type="ECO:0000259" key="1">
    <source>
        <dbReference type="Pfam" id="PF00326"/>
    </source>
</evidence>
<dbReference type="EMBL" id="JBBMER010000001">
    <property type="protein sequence ID" value="MEQ2378493.1"/>
    <property type="molecule type" value="Genomic_DNA"/>
</dbReference>
<dbReference type="Gene3D" id="3.40.50.1820">
    <property type="entry name" value="alpha/beta hydrolase"/>
    <property type="match status" value="1"/>
</dbReference>
<dbReference type="InterPro" id="IPR029058">
    <property type="entry name" value="AB_hydrolase_fold"/>
</dbReference>
<comment type="caution">
    <text evidence="2">The sequence shown here is derived from an EMBL/GenBank/DDBJ whole genome shotgun (WGS) entry which is preliminary data.</text>
</comment>